<dbReference type="Ensembl" id="ENSHHUT00000090396.1">
    <property type="protein sequence ID" value="ENSHHUP00000087659.1"/>
    <property type="gene ID" value="ENSHHUG00000050691.1"/>
</dbReference>
<dbReference type="SUPFAM" id="SSF50985">
    <property type="entry name" value="RCC1/BLIP-II"/>
    <property type="match status" value="1"/>
</dbReference>
<name>A0A4W5RSW4_9TELE</name>
<dbReference type="InterPro" id="IPR009091">
    <property type="entry name" value="RCC1/BLIP-II"/>
</dbReference>
<dbReference type="STRING" id="62062.ENSHHUP00000087659"/>
<feature type="region of interest" description="Disordered" evidence="1">
    <location>
        <begin position="1"/>
        <end position="21"/>
    </location>
</feature>
<reference evidence="3" key="1">
    <citation type="submission" date="2018-06" db="EMBL/GenBank/DDBJ databases">
        <title>Genome assembly of Danube salmon.</title>
        <authorList>
            <person name="Macqueen D.J."/>
            <person name="Gundappa M.K."/>
        </authorList>
    </citation>
    <scope>NUCLEOTIDE SEQUENCE [LARGE SCALE GENOMIC DNA]</scope>
</reference>
<proteinExistence type="predicted"/>
<accession>A0A4W5RSW4</accession>
<reference evidence="2" key="2">
    <citation type="submission" date="2025-08" db="UniProtKB">
        <authorList>
            <consortium name="Ensembl"/>
        </authorList>
    </citation>
    <scope>IDENTIFICATION</scope>
</reference>
<organism evidence="2 3">
    <name type="scientific">Hucho hucho</name>
    <name type="common">huchen</name>
    <dbReference type="NCBI Taxonomy" id="62062"/>
    <lineage>
        <taxon>Eukaryota</taxon>
        <taxon>Metazoa</taxon>
        <taxon>Chordata</taxon>
        <taxon>Craniata</taxon>
        <taxon>Vertebrata</taxon>
        <taxon>Euteleostomi</taxon>
        <taxon>Actinopterygii</taxon>
        <taxon>Neopterygii</taxon>
        <taxon>Teleostei</taxon>
        <taxon>Protacanthopterygii</taxon>
        <taxon>Salmoniformes</taxon>
        <taxon>Salmonidae</taxon>
        <taxon>Salmoninae</taxon>
        <taxon>Hucho</taxon>
    </lineage>
</organism>
<dbReference type="Gene3D" id="2.130.10.30">
    <property type="entry name" value="Regulator of chromosome condensation 1/beta-lactamase-inhibitor protein II"/>
    <property type="match status" value="1"/>
</dbReference>
<protein>
    <submittedName>
        <fullName evidence="2">Uncharacterized protein</fullName>
    </submittedName>
</protein>
<sequence length="116" mass="12161">MAHLDRLSAPCSPSLCSSPTSHKGTLQEVIGWGLLGWKLYANVNGPVQCKALSGLGVSQIVCSEKGFLILASSGAVYTQNYKSTTLVGSTHSLELIPSLLLGLGDMAKISYHNIGT</sequence>
<evidence type="ECO:0000313" key="3">
    <source>
        <dbReference type="Proteomes" id="UP000314982"/>
    </source>
</evidence>
<evidence type="ECO:0000256" key="1">
    <source>
        <dbReference type="SAM" id="MobiDB-lite"/>
    </source>
</evidence>
<evidence type="ECO:0000313" key="2">
    <source>
        <dbReference type="Ensembl" id="ENSHHUP00000087659.1"/>
    </source>
</evidence>
<feature type="compositionally biased region" description="Low complexity" evidence="1">
    <location>
        <begin position="7"/>
        <end position="21"/>
    </location>
</feature>
<reference evidence="2" key="3">
    <citation type="submission" date="2025-09" db="UniProtKB">
        <authorList>
            <consortium name="Ensembl"/>
        </authorList>
    </citation>
    <scope>IDENTIFICATION</scope>
</reference>
<dbReference type="AlphaFoldDB" id="A0A4W5RSW4"/>
<dbReference type="GeneTree" id="ENSGT00940000154975"/>
<dbReference type="Proteomes" id="UP000314982">
    <property type="component" value="Unassembled WGS sequence"/>
</dbReference>
<keyword evidence="3" id="KW-1185">Reference proteome</keyword>